<protein>
    <recommendedName>
        <fullName evidence="3">DUF72 domain-containing protein</fullName>
    </recommendedName>
</protein>
<sequence length="233" mass="27412">MIKVGCCGFCEAMNKYFQDFKLVEVQKTFYKPPKPETAGKWRKDAPSDFEFTVKAWQVITHPPASPTFRKAGIKAKDCGFFKPTSEVFDAWEETKRIAEILDARVILFQTPASFKETPENVENMRQFFSSIERDFTFVWEPRGWSKEAVKKVCEELNLVHCVDPFVAKPLYGEIAYLRLHGTHVKMYRHRYSDEELAYLLNFCRELNKEIYVLFNNVYMCEDAKRFISTLKFD</sequence>
<gene>
    <name evidence="1" type="ordered locus">Arcve_1500</name>
</gene>
<evidence type="ECO:0008006" key="3">
    <source>
        <dbReference type="Google" id="ProtNLM"/>
    </source>
</evidence>
<dbReference type="SUPFAM" id="SSF117396">
    <property type="entry name" value="TM1631-like"/>
    <property type="match status" value="1"/>
</dbReference>
<dbReference type="STRING" id="693661.Arcve_1500"/>
<dbReference type="RefSeq" id="WP_013684163.1">
    <property type="nucleotide sequence ID" value="NC_015320.1"/>
</dbReference>
<dbReference type="InterPro" id="IPR036520">
    <property type="entry name" value="UPF0759_sf"/>
</dbReference>
<dbReference type="KEGG" id="ave:Arcve_1500"/>
<name>F2KP98_ARCVS</name>
<evidence type="ECO:0000313" key="1">
    <source>
        <dbReference type="EMBL" id="AEA47502.1"/>
    </source>
</evidence>
<dbReference type="EMBL" id="CP002588">
    <property type="protein sequence ID" value="AEA47502.1"/>
    <property type="molecule type" value="Genomic_DNA"/>
</dbReference>
<proteinExistence type="predicted"/>
<dbReference type="AlphaFoldDB" id="F2KP98"/>
<dbReference type="PANTHER" id="PTHR30348:SF4">
    <property type="entry name" value="DUF72 DOMAIN-CONTAINING PROTEIN"/>
    <property type="match status" value="1"/>
</dbReference>
<dbReference type="PANTHER" id="PTHR30348">
    <property type="entry name" value="UNCHARACTERIZED PROTEIN YECE"/>
    <property type="match status" value="1"/>
</dbReference>
<dbReference type="Gene3D" id="3.20.20.410">
    <property type="entry name" value="Protein of unknown function UPF0759"/>
    <property type="match status" value="1"/>
</dbReference>
<dbReference type="eggNOG" id="arCOG04291">
    <property type="taxonomic scope" value="Archaea"/>
</dbReference>
<dbReference type="GeneID" id="10394624"/>
<accession>F2KP98</accession>
<dbReference type="InterPro" id="IPR002763">
    <property type="entry name" value="DUF72"/>
</dbReference>
<reference evidence="1 2" key="1">
    <citation type="submission" date="2011-03" db="EMBL/GenBank/DDBJ databases">
        <title>The complete genome of Archaeoglobus veneficus SNP6.</title>
        <authorList>
            <consortium name="US DOE Joint Genome Institute (JGI-PGF)"/>
            <person name="Lucas S."/>
            <person name="Copeland A."/>
            <person name="Lapidus A."/>
            <person name="Bruce D."/>
            <person name="Goodwin L."/>
            <person name="Pitluck S."/>
            <person name="Kyrpides N."/>
            <person name="Mavromatis K."/>
            <person name="Pagani I."/>
            <person name="Ivanova N."/>
            <person name="Mikhailova N."/>
            <person name="Lu M."/>
            <person name="Detter J.C."/>
            <person name="Tapia R."/>
            <person name="Han C."/>
            <person name="Land M."/>
            <person name="Hauser L."/>
            <person name="Markowitz V."/>
            <person name="Cheng J.-F."/>
            <person name="Hugenholtz P."/>
            <person name="Woyke T."/>
            <person name="Wu D."/>
            <person name="Spring S."/>
            <person name="Brambilla E."/>
            <person name="Klenk H.-P."/>
            <person name="Eisen J.A."/>
        </authorList>
    </citation>
    <scope>NUCLEOTIDE SEQUENCE [LARGE SCALE GENOMIC DNA]</scope>
    <source>
        <strain>SNP6</strain>
    </source>
</reference>
<dbReference type="Pfam" id="PF01904">
    <property type="entry name" value="DUF72"/>
    <property type="match status" value="1"/>
</dbReference>
<keyword evidence="2" id="KW-1185">Reference proteome</keyword>
<dbReference type="Proteomes" id="UP000008136">
    <property type="component" value="Chromosome"/>
</dbReference>
<evidence type="ECO:0000313" key="2">
    <source>
        <dbReference type="Proteomes" id="UP000008136"/>
    </source>
</evidence>
<organism evidence="1 2">
    <name type="scientific">Archaeoglobus veneficus (strain DSM 11195 / SNP6)</name>
    <dbReference type="NCBI Taxonomy" id="693661"/>
    <lineage>
        <taxon>Archaea</taxon>
        <taxon>Methanobacteriati</taxon>
        <taxon>Methanobacteriota</taxon>
        <taxon>Archaeoglobi</taxon>
        <taxon>Archaeoglobales</taxon>
        <taxon>Archaeoglobaceae</taxon>
        <taxon>Archaeoglobus</taxon>
    </lineage>
</organism>
<dbReference type="HOGENOM" id="CLU_1192595_0_0_2"/>